<feature type="non-terminal residue" evidence="7">
    <location>
        <position position="137"/>
    </location>
</feature>
<dbReference type="InterPro" id="IPR036259">
    <property type="entry name" value="MFS_trans_sf"/>
</dbReference>
<dbReference type="SUPFAM" id="SSF103473">
    <property type="entry name" value="MFS general substrate transporter"/>
    <property type="match status" value="1"/>
</dbReference>
<comment type="subcellular location">
    <subcellularLocation>
        <location evidence="1">Membrane</location>
        <topology evidence="1">Multi-pass membrane protein</topology>
    </subcellularLocation>
</comment>
<dbReference type="EMBL" id="QGMH01000239">
    <property type="protein sequence ID" value="TVY22691.1"/>
    <property type="molecule type" value="Genomic_DNA"/>
</dbReference>
<evidence type="ECO:0000256" key="3">
    <source>
        <dbReference type="ARBA" id="ARBA00022692"/>
    </source>
</evidence>
<dbReference type="Proteomes" id="UP000431533">
    <property type="component" value="Unassembled WGS sequence"/>
</dbReference>
<evidence type="ECO:0000256" key="5">
    <source>
        <dbReference type="ARBA" id="ARBA00023136"/>
    </source>
</evidence>
<reference evidence="7 8" key="1">
    <citation type="submission" date="2018-05" db="EMBL/GenBank/DDBJ databases">
        <title>Genome sequencing and assembly of the regulated plant pathogen Lachnellula willkommii and related sister species for the development of diagnostic species identification markers.</title>
        <authorList>
            <person name="Giroux E."/>
            <person name="Bilodeau G."/>
        </authorList>
    </citation>
    <scope>NUCLEOTIDE SEQUENCE [LARGE SCALE GENOMIC DNA]</scope>
    <source>
        <strain evidence="7 8">CBS 185.66</strain>
    </source>
</reference>
<dbReference type="PANTHER" id="PTHR43791">
    <property type="entry name" value="PERMEASE-RELATED"/>
    <property type="match status" value="1"/>
</dbReference>
<organism evidence="7 8">
    <name type="scientific">Lachnellula hyalina</name>
    <dbReference type="NCBI Taxonomy" id="1316788"/>
    <lineage>
        <taxon>Eukaryota</taxon>
        <taxon>Fungi</taxon>
        <taxon>Dikarya</taxon>
        <taxon>Ascomycota</taxon>
        <taxon>Pezizomycotina</taxon>
        <taxon>Leotiomycetes</taxon>
        <taxon>Helotiales</taxon>
        <taxon>Lachnaceae</taxon>
        <taxon>Lachnellula</taxon>
    </lineage>
</organism>
<accession>A0A8H8TX80</accession>
<name>A0A8H8TX80_9HELO</name>
<evidence type="ECO:0000256" key="2">
    <source>
        <dbReference type="ARBA" id="ARBA00022448"/>
    </source>
</evidence>
<proteinExistence type="predicted"/>
<keyword evidence="3 6" id="KW-0812">Transmembrane</keyword>
<keyword evidence="5 6" id="KW-0472">Membrane</keyword>
<feature type="transmembrane region" description="Helical" evidence="6">
    <location>
        <begin position="45"/>
        <end position="64"/>
    </location>
</feature>
<keyword evidence="8" id="KW-1185">Reference proteome</keyword>
<dbReference type="GO" id="GO:0016020">
    <property type="term" value="C:membrane"/>
    <property type="evidence" value="ECO:0007669"/>
    <property type="project" value="UniProtKB-SubCell"/>
</dbReference>
<sequence length="137" mass="15274">QGLVINFAGLVACRFLIGLFEAGLFPGCIYLISMYYERYQLQWRLIMFFSASIIAGGLGGTFNLTQARNNFLPTELQTWVVLRDTKPGARSSSSRDWPLLSSVVFPNSGLLTGLRQQSSLQMKSVRCLSNGFPWILA</sequence>
<evidence type="ECO:0000256" key="1">
    <source>
        <dbReference type="ARBA" id="ARBA00004141"/>
    </source>
</evidence>
<feature type="transmembrane region" description="Helical" evidence="6">
    <location>
        <begin position="6"/>
        <end position="33"/>
    </location>
</feature>
<dbReference type="AlphaFoldDB" id="A0A8H8TX80"/>
<dbReference type="GeneID" id="41987871"/>
<keyword evidence="4 6" id="KW-1133">Transmembrane helix</keyword>
<feature type="non-terminal residue" evidence="7">
    <location>
        <position position="1"/>
    </location>
</feature>
<dbReference type="OrthoDB" id="2985014at2759"/>
<dbReference type="PANTHER" id="PTHR43791:SF52">
    <property type="entry name" value="TRANSPORTER, PUTATIVE (AFU_ORTHOLOGUE AFUA_1G11820)-RELATED"/>
    <property type="match status" value="1"/>
</dbReference>
<evidence type="ECO:0000256" key="6">
    <source>
        <dbReference type="SAM" id="Phobius"/>
    </source>
</evidence>
<comment type="caution">
    <text evidence="7">The sequence shown here is derived from an EMBL/GenBank/DDBJ whole genome shotgun (WGS) entry which is preliminary data.</text>
</comment>
<gene>
    <name evidence="7" type="ORF">LHYA1_G007673</name>
</gene>
<keyword evidence="2" id="KW-0813">Transport</keyword>
<dbReference type="RefSeq" id="XP_031001479.1">
    <property type="nucleotide sequence ID" value="XM_031152602.1"/>
</dbReference>
<dbReference type="Gene3D" id="1.20.1250.20">
    <property type="entry name" value="MFS general substrate transporter like domains"/>
    <property type="match status" value="1"/>
</dbReference>
<evidence type="ECO:0000313" key="7">
    <source>
        <dbReference type="EMBL" id="TVY22691.1"/>
    </source>
</evidence>
<dbReference type="GO" id="GO:0022857">
    <property type="term" value="F:transmembrane transporter activity"/>
    <property type="evidence" value="ECO:0007669"/>
    <property type="project" value="TreeGrafter"/>
</dbReference>
<evidence type="ECO:0000256" key="4">
    <source>
        <dbReference type="ARBA" id="ARBA00022989"/>
    </source>
</evidence>
<evidence type="ECO:0000313" key="8">
    <source>
        <dbReference type="Proteomes" id="UP000431533"/>
    </source>
</evidence>
<protein>
    <submittedName>
        <fullName evidence="7">Putative transporter</fullName>
    </submittedName>
</protein>